<feature type="region of interest" description="Disordered" evidence="1">
    <location>
        <begin position="134"/>
        <end position="167"/>
    </location>
</feature>
<keyword evidence="3" id="KW-1185">Reference proteome</keyword>
<protein>
    <recommendedName>
        <fullName evidence="4">Scaffolding protein</fullName>
    </recommendedName>
</protein>
<organism evidence="2 3">
    <name type="scientific">Acidipropionibacterium jensenii</name>
    <dbReference type="NCBI Taxonomy" id="1749"/>
    <lineage>
        <taxon>Bacteria</taxon>
        <taxon>Bacillati</taxon>
        <taxon>Actinomycetota</taxon>
        <taxon>Actinomycetes</taxon>
        <taxon>Propionibacteriales</taxon>
        <taxon>Propionibacteriaceae</taxon>
        <taxon>Acidipropionibacterium</taxon>
    </lineage>
</organism>
<dbReference type="EMBL" id="LR134473">
    <property type="protein sequence ID" value="VEI03741.1"/>
    <property type="molecule type" value="Genomic_DNA"/>
</dbReference>
<dbReference type="AlphaFoldDB" id="A0A448P0K2"/>
<sequence length="167" mass="18231">MPDEPVTDPTDDGQVETSDDSLNADSAPQDEDLTGKDADPETLRKMLKAARHDAANYRVRLRETKENLDNDYISRADHDTTKAALSAEIDSLNRRLVARDFNIPDIVAGSITGSTPEEMAKSAKSIADAIKPAKFTPLETESPGGGLDPTRKPRKEASWANVDLLNR</sequence>
<feature type="region of interest" description="Disordered" evidence="1">
    <location>
        <begin position="1"/>
        <end position="41"/>
    </location>
</feature>
<evidence type="ECO:0000313" key="2">
    <source>
        <dbReference type="EMBL" id="VEI03741.1"/>
    </source>
</evidence>
<reference evidence="2 3" key="1">
    <citation type="submission" date="2018-12" db="EMBL/GenBank/DDBJ databases">
        <authorList>
            <consortium name="Pathogen Informatics"/>
        </authorList>
    </citation>
    <scope>NUCLEOTIDE SEQUENCE [LARGE SCALE GENOMIC DNA]</scope>
    <source>
        <strain evidence="2 3">NCTC13652</strain>
    </source>
</reference>
<evidence type="ECO:0000313" key="3">
    <source>
        <dbReference type="Proteomes" id="UP000277858"/>
    </source>
</evidence>
<feature type="compositionally biased region" description="Acidic residues" evidence="1">
    <location>
        <begin position="1"/>
        <end position="19"/>
    </location>
</feature>
<dbReference type="RefSeq" id="WP_126412753.1">
    <property type="nucleotide sequence ID" value="NZ_LR134473.1"/>
</dbReference>
<evidence type="ECO:0000256" key="1">
    <source>
        <dbReference type="SAM" id="MobiDB-lite"/>
    </source>
</evidence>
<dbReference type="Proteomes" id="UP000277858">
    <property type="component" value="Chromosome"/>
</dbReference>
<accession>A0A448P0K2</accession>
<evidence type="ECO:0008006" key="4">
    <source>
        <dbReference type="Google" id="ProtNLM"/>
    </source>
</evidence>
<proteinExistence type="predicted"/>
<name>A0A448P0K2_9ACTN</name>
<gene>
    <name evidence="2" type="ORF">NCTC13652_01954</name>
</gene>